<evidence type="ECO:0000256" key="7">
    <source>
        <dbReference type="SAM" id="MobiDB-lite"/>
    </source>
</evidence>
<dbReference type="GO" id="GO:0016020">
    <property type="term" value="C:membrane"/>
    <property type="evidence" value="ECO:0007669"/>
    <property type="project" value="GOC"/>
</dbReference>
<keyword evidence="2 8" id="KW-0812">Transmembrane</keyword>
<dbReference type="InterPro" id="IPR051689">
    <property type="entry name" value="Sterol_desaturase/TMEM195"/>
</dbReference>
<feature type="transmembrane region" description="Helical" evidence="8">
    <location>
        <begin position="46"/>
        <end position="68"/>
    </location>
</feature>
<evidence type="ECO:0000256" key="6">
    <source>
        <dbReference type="ARBA" id="ARBA00023136"/>
    </source>
</evidence>
<evidence type="ECO:0000256" key="1">
    <source>
        <dbReference type="ARBA" id="ARBA00004127"/>
    </source>
</evidence>
<dbReference type="AlphaFoldDB" id="A0A2P2E7T9"/>
<keyword evidence="4" id="KW-0560">Oxidoreductase</keyword>
<evidence type="ECO:0000256" key="4">
    <source>
        <dbReference type="ARBA" id="ARBA00023002"/>
    </source>
</evidence>
<dbReference type="GO" id="GO:0006643">
    <property type="term" value="P:membrane lipid metabolic process"/>
    <property type="evidence" value="ECO:0007669"/>
    <property type="project" value="TreeGrafter"/>
</dbReference>
<dbReference type="RefSeq" id="WP_108984011.1">
    <property type="nucleotide sequence ID" value="NZ_BFBR01000002.1"/>
</dbReference>
<name>A0A2P2E7T9_9PROT</name>
<evidence type="ECO:0000259" key="9">
    <source>
        <dbReference type="Pfam" id="PF04116"/>
    </source>
</evidence>
<dbReference type="GO" id="GO:0005506">
    <property type="term" value="F:iron ion binding"/>
    <property type="evidence" value="ECO:0007669"/>
    <property type="project" value="InterPro"/>
</dbReference>
<keyword evidence="11" id="KW-1185">Reference proteome</keyword>
<feature type="transmembrane region" description="Helical" evidence="8">
    <location>
        <begin position="127"/>
        <end position="145"/>
    </location>
</feature>
<dbReference type="Pfam" id="PF04116">
    <property type="entry name" value="FA_hydroxylase"/>
    <property type="match status" value="1"/>
</dbReference>
<dbReference type="PANTHER" id="PTHR21624">
    <property type="entry name" value="STEROL DESATURASE-RELATED PROTEIN"/>
    <property type="match status" value="1"/>
</dbReference>
<dbReference type="GO" id="GO:0008610">
    <property type="term" value="P:lipid biosynthetic process"/>
    <property type="evidence" value="ECO:0007669"/>
    <property type="project" value="InterPro"/>
</dbReference>
<evidence type="ECO:0000313" key="10">
    <source>
        <dbReference type="EMBL" id="GBF57129.1"/>
    </source>
</evidence>
<accession>A0A2P2E7T9</accession>
<feature type="region of interest" description="Disordered" evidence="7">
    <location>
        <begin position="292"/>
        <end position="311"/>
    </location>
</feature>
<evidence type="ECO:0000256" key="3">
    <source>
        <dbReference type="ARBA" id="ARBA00022989"/>
    </source>
</evidence>
<dbReference type="EMBL" id="BFBR01000002">
    <property type="protein sequence ID" value="GBF57129.1"/>
    <property type="molecule type" value="Genomic_DNA"/>
</dbReference>
<proteinExistence type="predicted"/>
<dbReference type="OrthoDB" id="9770329at2"/>
<comment type="caution">
    <text evidence="10">The sequence shown here is derived from an EMBL/GenBank/DDBJ whole genome shotgun (WGS) entry which is preliminary data.</text>
</comment>
<keyword evidence="3 8" id="KW-1133">Transmembrane helix</keyword>
<dbReference type="PANTHER" id="PTHR21624:SF1">
    <property type="entry name" value="ALKYLGLYCEROL MONOOXYGENASE"/>
    <property type="match status" value="1"/>
</dbReference>
<keyword evidence="6 8" id="KW-0472">Membrane</keyword>
<evidence type="ECO:0000256" key="8">
    <source>
        <dbReference type="SAM" id="Phobius"/>
    </source>
</evidence>
<dbReference type="Proteomes" id="UP000245086">
    <property type="component" value="Unassembled WGS sequence"/>
</dbReference>
<comment type="subcellular location">
    <subcellularLocation>
        <location evidence="1">Endomembrane system</location>
        <topology evidence="1">Multi-pass membrane protein</topology>
    </subcellularLocation>
</comment>
<keyword evidence="5" id="KW-0443">Lipid metabolism</keyword>
<protein>
    <recommendedName>
        <fullName evidence="9">Fatty acid hydroxylase domain-containing protein</fullName>
    </recommendedName>
</protein>
<evidence type="ECO:0000256" key="5">
    <source>
        <dbReference type="ARBA" id="ARBA00023098"/>
    </source>
</evidence>
<feature type="transmembrane region" description="Helical" evidence="8">
    <location>
        <begin position="74"/>
        <end position="95"/>
    </location>
</feature>
<evidence type="ECO:0000256" key="2">
    <source>
        <dbReference type="ARBA" id="ARBA00022692"/>
    </source>
</evidence>
<reference evidence="10" key="1">
    <citation type="journal article" date="2018" name="Genome Announc.">
        <title>Draft Genome Sequence of "Candidatus Phycosocius bacilliformis," an Alphaproteobacterial Ectosymbiont of the Hydrocarbon-Producing Green Alga Botryococcus braunii.</title>
        <authorList>
            <person name="Tanabe Y."/>
            <person name="Yamaguchi H."/>
            <person name="Watanabe M.M."/>
        </authorList>
    </citation>
    <scope>NUCLEOTIDE SEQUENCE [LARGE SCALE GENOMIC DNA]</scope>
    <source>
        <strain evidence="10">BOTRYCO-2</strain>
    </source>
</reference>
<evidence type="ECO:0000313" key="11">
    <source>
        <dbReference type="Proteomes" id="UP000245086"/>
    </source>
</evidence>
<dbReference type="InterPro" id="IPR006694">
    <property type="entry name" value="Fatty_acid_hydroxylase"/>
</dbReference>
<feature type="domain" description="Fatty acid hydroxylase" evidence="9">
    <location>
        <begin position="82"/>
        <end position="215"/>
    </location>
</feature>
<dbReference type="GO" id="GO:0012505">
    <property type="term" value="C:endomembrane system"/>
    <property type="evidence" value="ECO:0007669"/>
    <property type="project" value="UniProtKB-SubCell"/>
</dbReference>
<dbReference type="GO" id="GO:0050479">
    <property type="term" value="F:glyceryl-ether monooxygenase activity"/>
    <property type="evidence" value="ECO:0007669"/>
    <property type="project" value="TreeGrafter"/>
</dbReference>
<feature type="transmembrane region" description="Helical" evidence="8">
    <location>
        <begin position="6"/>
        <end position="25"/>
    </location>
</feature>
<organism evidence="10 11">
    <name type="scientific">Candidatus Phycosocius bacilliformis</name>
    <dbReference type="NCBI Taxonomy" id="1445552"/>
    <lineage>
        <taxon>Bacteria</taxon>
        <taxon>Pseudomonadati</taxon>
        <taxon>Pseudomonadota</taxon>
        <taxon>Alphaproteobacteria</taxon>
        <taxon>Caulobacterales</taxon>
        <taxon>Caulobacterales incertae sedis</taxon>
        <taxon>Candidatus Phycosocius</taxon>
    </lineage>
</organism>
<sequence length="311" mass="35239">MNLPDPVTWAIPLFGVLVIAEMIRARQSKDVTYEAKDAAASLTMGFGNTVAKLLTGGMAVAATTFVYQYRLFDIGYAAWALVACFFLEDLCYYWFHRISHERRWFWASHVVHHTSQHYNLSTALRQTWTGTIGFTFVFWLPMAWIGFPPPMIAFFSGLSLVYQFWIHTEAIDRLGPLEWVLNTPSHHRVHHATNPRYLDANYAGVLIIWDRLFGTFVGEDKADKPVYGVVSNLHTFNPLRIAFHEWVGMARDVWTARGWRNRLGFVFGPPGWTPDGSRPTSASIKAKWQAKQAAGSAADSKPCTSTPDHLV</sequence>
<gene>
    <name evidence="10" type="ORF">PbB2_00789</name>
</gene>
<feature type="compositionally biased region" description="Polar residues" evidence="7">
    <location>
        <begin position="302"/>
        <end position="311"/>
    </location>
</feature>